<organism evidence="2">
    <name type="scientific">Nothobranchius pienaari</name>
    <dbReference type="NCBI Taxonomy" id="704102"/>
    <lineage>
        <taxon>Eukaryota</taxon>
        <taxon>Metazoa</taxon>
        <taxon>Chordata</taxon>
        <taxon>Craniata</taxon>
        <taxon>Vertebrata</taxon>
        <taxon>Euteleostomi</taxon>
        <taxon>Actinopterygii</taxon>
        <taxon>Neopterygii</taxon>
        <taxon>Teleostei</taxon>
        <taxon>Neoteleostei</taxon>
        <taxon>Acanthomorphata</taxon>
        <taxon>Ovalentaria</taxon>
        <taxon>Atherinomorphae</taxon>
        <taxon>Cyprinodontiformes</taxon>
        <taxon>Nothobranchiidae</taxon>
        <taxon>Nothobranchius</taxon>
    </lineage>
</organism>
<accession>A0A1A8PR84</accession>
<dbReference type="AlphaFoldDB" id="A0A1A8PR84"/>
<protein>
    <submittedName>
        <fullName evidence="2">Uncharacterized protein</fullName>
    </submittedName>
</protein>
<feature type="non-terminal residue" evidence="2">
    <location>
        <position position="1"/>
    </location>
</feature>
<reference evidence="2" key="2">
    <citation type="submission" date="2016-06" db="EMBL/GenBank/DDBJ databases">
        <title>The genome of a short-lived fish provides insights into sex chromosome evolution and the genetic control of aging.</title>
        <authorList>
            <person name="Reichwald K."/>
            <person name="Felder M."/>
            <person name="Petzold A."/>
            <person name="Koch P."/>
            <person name="Groth M."/>
            <person name="Platzer M."/>
        </authorList>
    </citation>
    <scope>NUCLEOTIDE SEQUENCE</scope>
    <source>
        <tissue evidence="2">Brain</tissue>
    </source>
</reference>
<evidence type="ECO:0000256" key="1">
    <source>
        <dbReference type="SAM" id="MobiDB-lite"/>
    </source>
</evidence>
<name>A0A1A8PR84_9TELE</name>
<evidence type="ECO:0000313" key="2">
    <source>
        <dbReference type="EMBL" id="SBR83499.1"/>
    </source>
</evidence>
<reference evidence="2" key="1">
    <citation type="submission" date="2016-05" db="EMBL/GenBank/DDBJ databases">
        <authorList>
            <person name="Lavstsen T."/>
            <person name="Jespersen J.S."/>
        </authorList>
    </citation>
    <scope>NUCLEOTIDE SEQUENCE</scope>
    <source>
        <tissue evidence="2">Brain</tissue>
    </source>
</reference>
<proteinExistence type="predicted"/>
<feature type="region of interest" description="Disordered" evidence="1">
    <location>
        <begin position="1"/>
        <end position="20"/>
    </location>
</feature>
<feature type="compositionally biased region" description="Basic and acidic residues" evidence="1">
    <location>
        <begin position="1"/>
        <end position="13"/>
    </location>
</feature>
<gene>
    <name evidence="2" type="primary">Nfu_g_1_013871</name>
</gene>
<sequence>VRDTSGADRENPLRRTGTYRSGTNADKLFRLPINPLLRIRASEELVVAQSLEGRCGSVGRGCLTCCAPPAQPVAHGALGEACKEDLDPGAREVAAAFFSLSSSFRSVCRKSSGGIPVAVSKDASHVTPCWFVGPVWWFLDVLILQKLRTSRVSCWKEKVLSESYLQEHVLGEKQENPEEEPVSM</sequence>
<dbReference type="EMBL" id="HAEG01009057">
    <property type="protein sequence ID" value="SBR83499.1"/>
    <property type="molecule type" value="Transcribed_RNA"/>
</dbReference>